<dbReference type="InterPro" id="IPR003594">
    <property type="entry name" value="HATPase_dom"/>
</dbReference>
<dbReference type="Gene3D" id="3.30.565.10">
    <property type="entry name" value="Histidine kinase-like ATPase, C-terminal domain"/>
    <property type="match status" value="1"/>
</dbReference>
<dbReference type="EMBL" id="FMXN01000003">
    <property type="protein sequence ID" value="SDB18836.1"/>
    <property type="molecule type" value="Genomic_DNA"/>
</dbReference>
<feature type="transmembrane region" description="Helical" evidence="8">
    <location>
        <begin position="12"/>
        <end position="37"/>
    </location>
</feature>
<evidence type="ECO:0000256" key="1">
    <source>
        <dbReference type="ARBA" id="ARBA00000085"/>
    </source>
</evidence>
<comment type="subcellular location">
    <subcellularLocation>
        <location evidence="2">Membrane</location>
    </subcellularLocation>
</comment>
<evidence type="ECO:0000259" key="10">
    <source>
        <dbReference type="PROSITE" id="PS50885"/>
    </source>
</evidence>
<evidence type="ECO:0000256" key="7">
    <source>
        <dbReference type="SAM" id="Coils"/>
    </source>
</evidence>
<dbReference type="GO" id="GO:0004673">
    <property type="term" value="F:protein histidine kinase activity"/>
    <property type="evidence" value="ECO:0007669"/>
    <property type="project" value="UniProtKB-EC"/>
</dbReference>
<dbReference type="EC" id="2.7.13.3" evidence="3"/>
<dbReference type="PROSITE" id="PS50885">
    <property type="entry name" value="HAMP"/>
    <property type="match status" value="1"/>
</dbReference>
<dbReference type="PROSITE" id="PS50109">
    <property type="entry name" value="HIS_KIN"/>
    <property type="match status" value="1"/>
</dbReference>
<dbReference type="AlphaFoldDB" id="A0A1G6BE46"/>
<evidence type="ECO:0000256" key="6">
    <source>
        <dbReference type="ARBA" id="ARBA00022777"/>
    </source>
</evidence>
<proteinExistence type="predicted"/>
<accession>A0A1G6BE46</accession>
<dbReference type="GO" id="GO:0016020">
    <property type="term" value="C:membrane"/>
    <property type="evidence" value="ECO:0007669"/>
    <property type="project" value="UniProtKB-SubCell"/>
</dbReference>
<dbReference type="Gene3D" id="6.10.340.10">
    <property type="match status" value="1"/>
</dbReference>
<dbReference type="InterPro" id="IPR036890">
    <property type="entry name" value="HATPase_C_sf"/>
</dbReference>
<dbReference type="GO" id="GO:0007165">
    <property type="term" value="P:signal transduction"/>
    <property type="evidence" value="ECO:0007669"/>
    <property type="project" value="InterPro"/>
</dbReference>
<evidence type="ECO:0000256" key="8">
    <source>
        <dbReference type="SAM" id="Phobius"/>
    </source>
</evidence>
<feature type="domain" description="HAMP" evidence="10">
    <location>
        <begin position="189"/>
        <end position="242"/>
    </location>
</feature>
<dbReference type="Gene3D" id="1.10.287.130">
    <property type="match status" value="1"/>
</dbReference>
<keyword evidence="6" id="KW-0418">Kinase</keyword>
<keyword evidence="5" id="KW-0808">Transferase</keyword>
<dbReference type="PANTHER" id="PTHR43065">
    <property type="entry name" value="SENSOR HISTIDINE KINASE"/>
    <property type="match status" value="1"/>
</dbReference>
<dbReference type="STRING" id="1159017.SAMN02927930_00734"/>
<evidence type="ECO:0000256" key="3">
    <source>
        <dbReference type="ARBA" id="ARBA00012438"/>
    </source>
</evidence>
<keyword evidence="7" id="KW-0175">Coiled coil</keyword>
<evidence type="ECO:0000256" key="4">
    <source>
        <dbReference type="ARBA" id="ARBA00022553"/>
    </source>
</evidence>
<protein>
    <recommendedName>
        <fullName evidence="3">histidine kinase</fullName>
        <ecNumber evidence="3">2.7.13.3</ecNumber>
    </recommendedName>
</protein>
<feature type="domain" description="Histidine kinase" evidence="9">
    <location>
        <begin position="305"/>
        <end position="544"/>
    </location>
</feature>
<dbReference type="Pfam" id="PF02518">
    <property type="entry name" value="HATPase_c"/>
    <property type="match status" value="1"/>
</dbReference>
<keyword evidence="8" id="KW-0472">Membrane</keyword>
<dbReference type="SMART" id="SM00387">
    <property type="entry name" value="HATPase_c"/>
    <property type="match status" value="1"/>
</dbReference>
<keyword evidence="8" id="KW-0812">Transmembrane</keyword>
<evidence type="ECO:0000259" key="9">
    <source>
        <dbReference type="PROSITE" id="PS50109"/>
    </source>
</evidence>
<comment type="catalytic activity">
    <reaction evidence="1">
        <text>ATP + protein L-histidine = ADP + protein N-phospho-L-histidine.</text>
        <dbReference type="EC" id="2.7.13.3"/>
    </reaction>
</comment>
<feature type="transmembrane region" description="Helical" evidence="8">
    <location>
        <begin position="164"/>
        <end position="187"/>
    </location>
</feature>
<dbReference type="InterPro" id="IPR004358">
    <property type="entry name" value="Sig_transdc_His_kin-like_C"/>
</dbReference>
<dbReference type="RefSeq" id="WP_092591864.1">
    <property type="nucleotide sequence ID" value="NZ_FMXN01000003.1"/>
</dbReference>
<evidence type="ECO:0000313" key="11">
    <source>
        <dbReference type="EMBL" id="SDB18836.1"/>
    </source>
</evidence>
<dbReference type="PROSITE" id="PS51257">
    <property type="entry name" value="PROKAR_LIPOPROTEIN"/>
    <property type="match status" value="1"/>
</dbReference>
<keyword evidence="12" id="KW-1185">Reference proteome</keyword>
<dbReference type="SMART" id="SM00304">
    <property type="entry name" value="HAMP"/>
    <property type="match status" value="1"/>
</dbReference>
<keyword evidence="8" id="KW-1133">Transmembrane helix</keyword>
<sequence>MLIFKVSSIKRSVTTLVILITTLLVALSCLVVSLNFIHQTYTRSIELTEHITDLVASHSAPFMVYAQAENANRWLQPFAAFDEVEHIHLYRYELSDDSLNFLASYYHIQEAPIPVRFDRVAELSGAVMTDNYIEAARAVKLQDSLQGYVYVRTSRAAYDEARTLSLVISVAVTIASLILSWVMSLWLRRSITHPLDVMVNSIQDIARQKHYDKTLQSFELQELDRVAQAFNGLLHRIQQHIQRQQLAEQQANELNAELEQQVEQRTEQWKRSISDLQEALDTAHQYHNELVEAKKMKSLTVLVAGVAHEVNTPVGLAVTSSSILQDHLAALEKKFFDKSLTSKEFERHLGAFKENLDVVIRNIKRTANLISRFSSLSMDQINQDERVVNLANFWQEMIQSLIKRYPELAQVTITPTIPAELTVIVRAAPMQQVLTQLLLNSLQHAFTRTEQPRIELTMSIAALPNEDERVELTIIYRDNGDGIPPEIRNEVFTPFVTTKRFAGATGLGLHYVFNLVTVILQGHIKYQSAADQGTEFHLTIPVRRATFAK</sequence>
<dbReference type="InterPro" id="IPR005467">
    <property type="entry name" value="His_kinase_dom"/>
</dbReference>
<feature type="coiled-coil region" evidence="7">
    <location>
        <begin position="237"/>
        <end position="296"/>
    </location>
</feature>
<keyword evidence="4" id="KW-0597">Phosphoprotein</keyword>
<dbReference type="OrthoDB" id="2521613at2"/>
<dbReference type="Pfam" id="PF00672">
    <property type="entry name" value="HAMP"/>
    <property type="match status" value="1"/>
</dbReference>
<organism evidence="11 12">
    <name type="scientific">Pseudidiomarina indica</name>
    <dbReference type="NCBI Taxonomy" id="1159017"/>
    <lineage>
        <taxon>Bacteria</taxon>
        <taxon>Pseudomonadati</taxon>
        <taxon>Pseudomonadota</taxon>
        <taxon>Gammaproteobacteria</taxon>
        <taxon>Alteromonadales</taxon>
        <taxon>Idiomarinaceae</taxon>
        <taxon>Pseudidiomarina</taxon>
    </lineage>
</organism>
<evidence type="ECO:0000256" key="5">
    <source>
        <dbReference type="ARBA" id="ARBA00022679"/>
    </source>
</evidence>
<dbReference type="CDD" id="cd00075">
    <property type="entry name" value="HATPase"/>
    <property type="match status" value="1"/>
</dbReference>
<dbReference type="InterPro" id="IPR003660">
    <property type="entry name" value="HAMP_dom"/>
</dbReference>
<dbReference type="Proteomes" id="UP000199626">
    <property type="component" value="Unassembled WGS sequence"/>
</dbReference>
<reference evidence="12" key="1">
    <citation type="submission" date="2016-10" db="EMBL/GenBank/DDBJ databases">
        <authorList>
            <person name="Varghese N."/>
            <person name="Submissions S."/>
        </authorList>
    </citation>
    <scope>NUCLEOTIDE SEQUENCE [LARGE SCALE GENOMIC DNA]</scope>
    <source>
        <strain evidence="12">CGMCC 1.10824</strain>
    </source>
</reference>
<evidence type="ECO:0000256" key="2">
    <source>
        <dbReference type="ARBA" id="ARBA00004370"/>
    </source>
</evidence>
<name>A0A1G6BE46_9GAMM</name>
<dbReference type="SUPFAM" id="SSF55874">
    <property type="entry name" value="ATPase domain of HSP90 chaperone/DNA topoisomerase II/histidine kinase"/>
    <property type="match status" value="1"/>
</dbReference>
<dbReference type="PRINTS" id="PR00344">
    <property type="entry name" value="BCTRLSENSOR"/>
</dbReference>
<gene>
    <name evidence="11" type="ORF">SAMN02927930_00734</name>
</gene>
<evidence type="ECO:0000313" key="12">
    <source>
        <dbReference type="Proteomes" id="UP000199626"/>
    </source>
</evidence>